<evidence type="ECO:0000256" key="1">
    <source>
        <dbReference type="ARBA" id="ARBA00023002"/>
    </source>
</evidence>
<dbReference type="SUPFAM" id="SSF53720">
    <property type="entry name" value="ALDH-like"/>
    <property type="match status" value="1"/>
</dbReference>
<dbReference type="Gene3D" id="3.40.309.10">
    <property type="entry name" value="Aldehyde Dehydrogenase, Chain A, domain 2"/>
    <property type="match status" value="1"/>
</dbReference>
<dbReference type="EMBL" id="UGLZ01000004">
    <property type="protein sequence ID" value="STU71061.1"/>
    <property type="molecule type" value="Genomic_DNA"/>
</dbReference>
<name>A0A377ZHQ1_KLEPO</name>
<keyword evidence="1 4" id="KW-0560">Oxidoreductase</keyword>
<evidence type="ECO:0000259" key="3">
    <source>
        <dbReference type="Pfam" id="PF00171"/>
    </source>
</evidence>
<feature type="compositionally biased region" description="Basic residues" evidence="2">
    <location>
        <begin position="255"/>
        <end position="270"/>
    </location>
</feature>
<feature type="domain" description="Aldehyde dehydrogenase" evidence="3">
    <location>
        <begin position="4"/>
        <end position="212"/>
    </location>
</feature>
<dbReference type="GO" id="GO:0016620">
    <property type="term" value="F:oxidoreductase activity, acting on the aldehyde or oxo group of donors, NAD or NADP as acceptor"/>
    <property type="evidence" value="ECO:0007669"/>
    <property type="project" value="InterPro"/>
</dbReference>
<dbReference type="AlphaFoldDB" id="A0A377ZHQ1"/>
<dbReference type="EC" id="1.2.1.77" evidence="4"/>
<proteinExistence type="predicted"/>
<evidence type="ECO:0000256" key="2">
    <source>
        <dbReference type="SAM" id="MobiDB-lite"/>
    </source>
</evidence>
<sequence>MPAIIKPATATAQLTQAMVKAIVDSGLVPEGAISLICGGAGDLLDHLDSQDVVTFTGSAATGQQLRAHPNLVAKSIPFTMEADSLNCCVLGEDVTPEQPEFALFIREVVREMTAKAGQKCTAIRRIIVPLAQINAVSDALISRLHKVTVGDPAQEGVKMGALVNSEQRQDVQESVNKLIAAGCEALLGGEADLSAAGAFFPPTLLYCSQPDETPAVHAIEAFWSGGDADAVSRPPACADAGARRRRQSGGDVGHRQRRAGARVYPRRRPRPWPYSDTERGVLG</sequence>
<evidence type="ECO:0000313" key="4">
    <source>
        <dbReference type="EMBL" id="STU71061.1"/>
    </source>
</evidence>
<dbReference type="InterPro" id="IPR016161">
    <property type="entry name" value="Ald_DH/histidinol_DH"/>
</dbReference>
<dbReference type="InterPro" id="IPR015590">
    <property type="entry name" value="Aldehyde_DH_dom"/>
</dbReference>
<dbReference type="Gene3D" id="3.40.605.10">
    <property type="entry name" value="Aldehyde Dehydrogenase, Chain A, domain 1"/>
    <property type="match status" value="1"/>
</dbReference>
<evidence type="ECO:0000313" key="5">
    <source>
        <dbReference type="Proteomes" id="UP000255382"/>
    </source>
</evidence>
<dbReference type="Proteomes" id="UP000255382">
    <property type="component" value="Unassembled WGS sequence"/>
</dbReference>
<dbReference type="InterPro" id="IPR016163">
    <property type="entry name" value="Ald_DH_C"/>
</dbReference>
<dbReference type="Pfam" id="PF00171">
    <property type="entry name" value="Aldedh"/>
    <property type="match status" value="1"/>
</dbReference>
<reference evidence="4 5" key="1">
    <citation type="submission" date="2018-06" db="EMBL/GenBank/DDBJ databases">
        <authorList>
            <consortium name="Pathogen Informatics"/>
            <person name="Doyle S."/>
        </authorList>
    </citation>
    <scope>NUCLEOTIDE SEQUENCE [LARGE SCALE GENOMIC DNA]</scope>
    <source>
        <strain evidence="4 5">NCTC5050</strain>
    </source>
</reference>
<dbReference type="InterPro" id="IPR016162">
    <property type="entry name" value="Ald_DH_N"/>
</dbReference>
<organism evidence="4 5">
    <name type="scientific">Klebsiella pneumoniae subsp. ozaenae</name>
    <dbReference type="NCBI Taxonomy" id="574"/>
    <lineage>
        <taxon>Bacteria</taxon>
        <taxon>Pseudomonadati</taxon>
        <taxon>Pseudomonadota</taxon>
        <taxon>Gammaproteobacteria</taxon>
        <taxon>Enterobacterales</taxon>
        <taxon>Enterobacteriaceae</taxon>
        <taxon>Klebsiella/Raoultella group</taxon>
        <taxon>Klebsiella</taxon>
        <taxon>Klebsiella pneumoniae complex</taxon>
    </lineage>
</organism>
<protein>
    <submittedName>
        <fullName evidence="4">Bifunctional aldehyde dehydrogenase/enoyl-CoA hydratase</fullName>
        <ecNumber evidence="4">1.2.1.77</ecNumber>
    </submittedName>
</protein>
<gene>
    <name evidence="4" type="primary">paaZ_2</name>
    <name evidence="4" type="ORF">NCTC5050_02196</name>
</gene>
<dbReference type="PANTHER" id="PTHR43111">
    <property type="entry name" value="ALDEHYDE DEHYDROGENASE B-RELATED"/>
    <property type="match status" value="1"/>
</dbReference>
<dbReference type="PANTHER" id="PTHR43111:SF1">
    <property type="entry name" value="ALDEHYDE DEHYDROGENASE B-RELATED"/>
    <property type="match status" value="1"/>
</dbReference>
<keyword evidence="5" id="KW-1185">Reference proteome</keyword>
<accession>A0A377ZHQ1</accession>
<feature type="region of interest" description="Disordered" evidence="2">
    <location>
        <begin position="240"/>
        <end position="283"/>
    </location>
</feature>